<keyword evidence="1" id="KW-0444">Lipid biosynthesis</keyword>
<feature type="transmembrane region" description="Helical" evidence="1">
    <location>
        <begin position="65"/>
        <end position="84"/>
    </location>
</feature>
<dbReference type="Proteomes" id="UP000053097">
    <property type="component" value="Unassembled WGS sequence"/>
</dbReference>
<dbReference type="EMBL" id="KK110689">
    <property type="protein sequence ID" value="EZA46545.1"/>
    <property type="molecule type" value="Genomic_DNA"/>
</dbReference>
<keyword evidence="1" id="KW-0560">Oxidoreductase</keyword>
<comment type="function">
    <text evidence="1">Catalyzes the reduction of fatty acyl-CoA to fatty alcohols.</text>
</comment>
<proteinExistence type="inferred from homology"/>
<keyword evidence="1" id="KW-0443">Lipid metabolism</keyword>
<dbReference type="AlphaFoldDB" id="A0A026VSC1"/>
<dbReference type="GO" id="GO:0102965">
    <property type="term" value="F:alcohol-forming long-chain fatty acyl-CoA reductase activity"/>
    <property type="evidence" value="ECO:0007669"/>
    <property type="project" value="UniProtKB-EC"/>
</dbReference>
<comment type="catalytic activity">
    <reaction evidence="1">
        <text>a long-chain fatty acyl-CoA + 2 NADPH + 2 H(+) = a long-chain primary fatty alcohol + 2 NADP(+) + CoA</text>
        <dbReference type="Rhea" id="RHEA:52716"/>
        <dbReference type="ChEBI" id="CHEBI:15378"/>
        <dbReference type="ChEBI" id="CHEBI:57287"/>
        <dbReference type="ChEBI" id="CHEBI:57783"/>
        <dbReference type="ChEBI" id="CHEBI:58349"/>
        <dbReference type="ChEBI" id="CHEBI:77396"/>
        <dbReference type="ChEBI" id="CHEBI:83139"/>
        <dbReference type="EC" id="1.2.1.84"/>
    </reaction>
</comment>
<dbReference type="GO" id="GO:0035336">
    <property type="term" value="P:long-chain fatty-acyl-CoA metabolic process"/>
    <property type="evidence" value="ECO:0007669"/>
    <property type="project" value="TreeGrafter"/>
</dbReference>
<dbReference type="Pfam" id="PF07993">
    <property type="entry name" value="NAD_binding_4"/>
    <property type="match status" value="1"/>
</dbReference>
<dbReference type="GO" id="GO:0080019">
    <property type="term" value="F:alcohol-forming very long-chain fatty acyl-CoA reductase activity"/>
    <property type="evidence" value="ECO:0007669"/>
    <property type="project" value="InterPro"/>
</dbReference>
<dbReference type="PANTHER" id="PTHR11011:SF60">
    <property type="entry name" value="FATTY ACYL-COA REDUCTASE-RELATED"/>
    <property type="match status" value="1"/>
</dbReference>
<accession>A0A026VSC1</accession>
<evidence type="ECO:0000313" key="4">
    <source>
        <dbReference type="Proteomes" id="UP000053097"/>
    </source>
</evidence>
<dbReference type="PANTHER" id="PTHR11011">
    <property type="entry name" value="MALE STERILITY PROTEIN 2-RELATED"/>
    <property type="match status" value="1"/>
</dbReference>
<feature type="domain" description="Thioester reductase (TE)" evidence="2">
    <location>
        <begin position="2"/>
        <end position="70"/>
    </location>
</feature>
<evidence type="ECO:0000256" key="1">
    <source>
        <dbReference type="RuleBase" id="RU363097"/>
    </source>
</evidence>
<dbReference type="InterPro" id="IPR026055">
    <property type="entry name" value="FAR"/>
</dbReference>
<dbReference type="InterPro" id="IPR013120">
    <property type="entry name" value="FAR_NAD-bd"/>
</dbReference>
<keyword evidence="1" id="KW-1133">Transmembrane helix</keyword>
<sequence>MIEEKFYDSPMDSDKLIALMECVEDKLAEDITPQLLGKWPNTYTYTKAVAENAIKKHGDDLPVGIFRPAIGSYTFFLFYNIFILKIHSDIKNYL</sequence>
<dbReference type="EC" id="1.2.1.84" evidence="1"/>
<dbReference type="Gene3D" id="3.40.50.720">
    <property type="entry name" value="NAD(P)-binding Rossmann-like Domain"/>
    <property type="match status" value="1"/>
</dbReference>
<evidence type="ECO:0000259" key="2">
    <source>
        <dbReference type="Pfam" id="PF07993"/>
    </source>
</evidence>
<keyword evidence="4" id="KW-1185">Reference proteome</keyword>
<keyword evidence="1" id="KW-0521">NADP</keyword>
<keyword evidence="1" id="KW-0812">Transmembrane</keyword>
<evidence type="ECO:0000313" key="3">
    <source>
        <dbReference type="EMBL" id="EZA46545.1"/>
    </source>
</evidence>
<comment type="similarity">
    <text evidence="1">Belongs to the fatty acyl-CoA reductase family.</text>
</comment>
<gene>
    <name evidence="3" type="ORF">X777_00049</name>
</gene>
<protein>
    <recommendedName>
        <fullName evidence="1">Fatty acyl-CoA reductase</fullName>
        <ecNumber evidence="1">1.2.1.84</ecNumber>
    </recommendedName>
</protein>
<reference evidence="3 4" key="1">
    <citation type="journal article" date="2014" name="Curr. Biol.">
        <title>The genome of the clonal raider ant Cerapachys biroi.</title>
        <authorList>
            <person name="Oxley P.R."/>
            <person name="Ji L."/>
            <person name="Fetter-Pruneda I."/>
            <person name="McKenzie S.K."/>
            <person name="Li C."/>
            <person name="Hu H."/>
            <person name="Zhang G."/>
            <person name="Kronauer D.J."/>
        </authorList>
    </citation>
    <scope>NUCLEOTIDE SEQUENCE [LARGE SCALE GENOMIC DNA]</scope>
</reference>
<dbReference type="GO" id="GO:0005777">
    <property type="term" value="C:peroxisome"/>
    <property type="evidence" value="ECO:0007669"/>
    <property type="project" value="TreeGrafter"/>
</dbReference>
<organism evidence="3 4">
    <name type="scientific">Ooceraea biroi</name>
    <name type="common">Clonal raider ant</name>
    <name type="synonym">Cerapachys biroi</name>
    <dbReference type="NCBI Taxonomy" id="2015173"/>
    <lineage>
        <taxon>Eukaryota</taxon>
        <taxon>Metazoa</taxon>
        <taxon>Ecdysozoa</taxon>
        <taxon>Arthropoda</taxon>
        <taxon>Hexapoda</taxon>
        <taxon>Insecta</taxon>
        <taxon>Pterygota</taxon>
        <taxon>Neoptera</taxon>
        <taxon>Endopterygota</taxon>
        <taxon>Hymenoptera</taxon>
        <taxon>Apocrita</taxon>
        <taxon>Aculeata</taxon>
        <taxon>Formicoidea</taxon>
        <taxon>Formicidae</taxon>
        <taxon>Dorylinae</taxon>
        <taxon>Ooceraea</taxon>
    </lineage>
</organism>
<name>A0A026VSC1_OOCBI</name>
<keyword evidence="1" id="KW-0472">Membrane</keyword>